<dbReference type="InterPro" id="IPR029058">
    <property type="entry name" value="AB_hydrolase_fold"/>
</dbReference>
<sequence>MMTSGLVLAADTTEAEPVQAVAAATQTKAKTAQAAPVQQTYSLDLDTTKYEKKTMTVDGKKVAFRAYENRVYVAHPVDTTYQSMNIYVPEGYFNGKTINGYTAKTAPIFLPNTVGGYMPGAPGQPSENDRMTGGANAMLVALSKGYVVAAPGARGRTTQAADGTYTGKAPALIVDMKAAVRYLRHNAGKLPGDTEKIISNGTSAGGALSTLIGATGDSKDYEPYLKALGAADERDDIYASSVYCPITDLDHADMAYEWMFNGVNTYHQGNMGAMKPPAGNSQAKPAGVVTNRPDNAPVEAAAGTEMTAVQQQASKDLKAMYPAYINSLHLVDKNGKALTLDENGRGSFADYIKSIYMASAQKALDNGTDLSSKTWLTINDGKVTDMDLAGYAVDVTRLKAAPAFDALDMSSAETEEFGTATVDKQHFTVYIRQRPFDHSRIGSGR</sequence>
<dbReference type="EMBL" id="JBBMEU010000073">
    <property type="protein sequence ID" value="MEQ2423036.1"/>
    <property type="molecule type" value="Genomic_DNA"/>
</dbReference>
<feature type="domain" description="BD-FAE-like" evidence="1">
    <location>
        <begin position="136"/>
        <end position="319"/>
    </location>
</feature>
<keyword evidence="3" id="KW-1185">Reference proteome</keyword>
<dbReference type="SUPFAM" id="SSF53474">
    <property type="entry name" value="alpha/beta-Hydrolases"/>
    <property type="match status" value="1"/>
</dbReference>
<organism evidence="2 3">
    <name type="scientific">Megasphaera intestinihominis</name>
    <dbReference type="NCBI Taxonomy" id="3133159"/>
    <lineage>
        <taxon>Bacteria</taxon>
        <taxon>Bacillati</taxon>
        <taxon>Bacillota</taxon>
        <taxon>Negativicutes</taxon>
        <taxon>Veillonellales</taxon>
        <taxon>Veillonellaceae</taxon>
        <taxon>Megasphaera</taxon>
    </lineage>
</organism>
<comment type="caution">
    <text evidence="2">The sequence shown here is derived from an EMBL/GenBank/DDBJ whole genome shotgun (WGS) entry which is preliminary data.</text>
</comment>
<evidence type="ECO:0000313" key="2">
    <source>
        <dbReference type="EMBL" id="MEQ2423036.1"/>
    </source>
</evidence>
<evidence type="ECO:0000313" key="3">
    <source>
        <dbReference type="Proteomes" id="UP001433088"/>
    </source>
</evidence>
<reference evidence="2 3" key="1">
    <citation type="submission" date="2024-03" db="EMBL/GenBank/DDBJ databases">
        <title>Human intestinal bacterial collection.</title>
        <authorList>
            <person name="Pauvert C."/>
            <person name="Hitch T.C.A."/>
            <person name="Clavel T."/>
        </authorList>
    </citation>
    <scope>NUCLEOTIDE SEQUENCE [LARGE SCALE GENOMIC DNA]</scope>
    <source>
        <strain evidence="2 3">CLA-AA-H81</strain>
    </source>
</reference>
<gene>
    <name evidence="2" type="ORF">WMO23_09890</name>
</gene>
<dbReference type="Gene3D" id="3.40.50.1820">
    <property type="entry name" value="alpha/beta hydrolase"/>
    <property type="match status" value="1"/>
</dbReference>
<dbReference type="InterPro" id="IPR049492">
    <property type="entry name" value="BD-FAE-like_dom"/>
</dbReference>
<dbReference type="RefSeq" id="WP_292106674.1">
    <property type="nucleotide sequence ID" value="NZ_JBBMEU010000073.1"/>
</dbReference>
<protein>
    <submittedName>
        <fullName evidence="2">Subtype B tannase</fullName>
    </submittedName>
</protein>
<dbReference type="InterPro" id="IPR048124">
    <property type="entry name" value="Tannase_B"/>
</dbReference>
<dbReference type="Proteomes" id="UP001433088">
    <property type="component" value="Unassembled WGS sequence"/>
</dbReference>
<name>A0ABV1CY22_9FIRM</name>
<dbReference type="NCBIfam" id="NF041556">
    <property type="entry name" value="tannase_B"/>
    <property type="match status" value="1"/>
</dbReference>
<dbReference type="Pfam" id="PF20434">
    <property type="entry name" value="BD-FAE"/>
    <property type="match status" value="1"/>
</dbReference>
<proteinExistence type="predicted"/>
<evidence type="ECO:0000259" key="1">
    <source>
        <dbReference type="Pfam" id="PF20434"/>
    </source>
</evidence>
<accession>A0ABV1CY22</accession>